<keyword evidence="5" id="KW-0046">Antibiotic resistance</keyword>
<feature type="transmembrane region" description="Helical" evidence="6">
    <location>
        <begin position="155"/>
        <end position="181"/>
    </location>
</feature>
<evidence type="ECO:0000313" key="9">
    <source>
        <dbReference type="Proteomes" id="UP000477722"/>
    </source>
</evidence>
<keyword evidence="2 6" id="KW-0812">Transmembrane</keyword>
<evidence type="ECO:0000256" key="3">
    <source>
        <dbReference type="ARBA" id="ARBA00022989"/>
    </source>
</evidence>
<keyword evidence="4 6" id="KW-0472">Membrane</keyword>
<dbReference type="InterPro" id="IPR047817">
    <property type="entry name" value="ABC2_TM_bact-type"/>
</dbReference>
<evidence type="ECO:0000256" key="4">
    <source>
        <dbReference type="ARBA" id="ARBA00023136"/>
    </source>
</evidence>
<dbReference type="AlphaFoldDB" id="A0A6G4WYN1"/>
<comment type="similarity">
    <text evidence="6">Belongs to the ABC-2 integral membrane protein family.</text>
</comment>
<dbReference type="GO" id="GO:0046677">
    <property type="term" value="P:response to antibiotic"/>
    <property type="evidence" value="ECO:0007669"/>
    <property type="project" value="UniProtKB-KW"/>
</dbReference>
<sequence>MTTESARPAGAGPRRVPLTEGCRQVSTLAARNLMHIRRNPDELIDLSVVPVMLLLLFTYVFGGAIADSTSEYLQFVLPGVIVMSAMLGTLSTGMGLNVDVMKGYLDRLRSLPVARSAPLAGRILADTAKQAWSMALLLGIGAVLGFRVQTDAASVLGALLLLCVFSFALSWLAVLFGVIAADPEKVQNLGFAVVFPMAFTSGAFVPKDTMPGWLDWWVNVNPAGQLVDAVRGLLIGGPVAAPAFRVVLFTVLCTAVLLPVAVNAVKRKV</sequence>
<organism evidence="8 9">
    <name type="scientific">Streptomyces boncukensis</name>
    <dbReference type="NCBI Taxonomy" id="2711219"/>
    <lineage>
        <taxon>Bacteria</taxon>
        <taxon>Bacillati</taxon>
        <taxon>Actinomycetota</taxon>
        <taxon>Actinomycetes</taxon>
        <taxon>Kitasatosporales</taxon>
        <taxon>Streptomycetaceae</taxon>
        <taxon>Streptomyces</taxon>
    </lineage>
</organism>
<protein>
    <recommendedName>
        <fullName evidence="6">Transport permease protein</fullName>
    </recommendedName>
</protein>
<dbReference type="Pfam" id="PF01061">
    <property type="entry name" value="ABC2_membrane"/>
    <property type="match status" value="1"/>
</dbReference>
<feature type="transmembrane region" description="Helical" evidence="6">
    <location>
        <begin position="131"/>
        <end position="149"/>
    </location>
</feature>
<dbReference type="PIRSF" id="PIRSF006648">
    <property type="entry name" value="DrrB"/>
    <property type="match status" value="1"/>
</dbReference>
<accession>A0A6G4WYN1</accession>
<keyword evidence="9" id="KW-1185">Reference proteome</keyword>
<evidence type="ECO:0000259" key="7">
    <source>
        <dbReference type="PROSITE" id="PS51012"/>
    </source>
</evidence>
<reference evidence="8 9" key="1">
    <citation type="submission" date="2020-02" db="EMBL/GenBank/DDBJ databases">
        <title>Whole-genome analyses of novel actinobacteria.</title>
        <authorList>
            <person name="Sahin N."/>
            <person name="Tatar D."/>
        </authorList>
    </citation>
    <scope>NUCLEOTIDE SEQUENCE [LARGE SCALE GENOMIC DNA]</scope>
    <source>
        <strain evidence="8 9">SB3404</strain>
    </source>
</reference>
<keyword evidence="3 6" id="KW-1133">Transmembrane helix</keyword>
<dbReference type="InterPro" id="IPR051784">
    <property type="entry name" value="Nod_factor_ABC_transporter"/>
</dbReference>
<dbReference type="PANTHER" id="PTHR43229">
    <property type="entry name" value="NODULATION PROTEIN J"/>
    <property type="match status" value="1"/>
</dbReference>
<evidence type="ECO:0000313" key="8">
    <source>
        <dbReference type="EMBL" id="NGO70345.1"/>
    </source>
</evidence>
<keyword evidence="6" id="KW-1003">Cell membrane</keyword>
<feature type="transmembrane region" description="Helical" evidence="6">
    <location>
        <begin position="243"/>
        <end position="265"/>
    </location>
</feature>
<dbReference type="InterPro" id="IPR000412">
    <property type="entry name" value="ABC_2_transport"/>
</dbReference>
<gene>
    <name evidence="8" type="ORF">G5C65_18715</name>
</gene>
<dbReference type="GO" id="GO:0043190">
    <property type="term" value="C:ATP-binding cassette (ABC) transporter complex"/>
    <property type="evidence" value="ECO:0007669"/>
    <property type="project" value="InterPro"/>
</dbReference>
<dbReference type="PROSITE" id="PS51012">
    <property type="entry name" value="ABC_TM2"/>
    <property type="match status" value="1"/>
</dbReference>
<feature type="domain" description="ABC transmembrane type-2" evidence="7">
    <location>
        <begin position="41"/>
        <end position="268"/>
    </location>
</feature>
<dbReference type="PRINTS" id="PR00164">
    <property type="entry name" value="ABC2TRNSPORT"/>
</dbReference>
<evidence type="ECO:0000256" key="1">
    <source>
        <dbReference type="ARBA" id="ARBA00004141"/>
    </source>
</evidence>
<evidence type="ECO:0000256" key="5">
    <source>
        <dbReference type="ARBA" id="ARBA00023251"/>
    </source>
</evidence>
<dbReference type="Proteomes" id="UP000477722">
    <property type="component" value="Unassembled WGS sequence"/>
</dbReference>
<comment type="subcellular location">
    <subcellularLocation>
        <location evidence="6">Cell membrane</location>
        <topology evidence="6">Multi-pass membrane protein</topology>
    </subcellularLocation>
    <subcellularLocation>
        <location evidence="1">Membrane</location>
        <topology evidence="1">Multi-pass membrane protein</topology>
    </subcellularLocation>
</comment>
<proteinExistence type="inferred from homology"/>
<dbReference type="GO" id="GO:0140359">
    <property type="term" value="F:ABC-type transporter activity"/>
    <property type="evidence" value="ECO:0007669"/>
    <property type="project" value="InterPro"/>
</dbReference>
<feature type="transmembrane region" description="Helical" evidence="6">
    <location>
        <begin position="43"/>
        <end position="66"/>
    </location>
</feature>
<dbReference type="RefSeq" id="WP_165300014.1">
    <property type="nucleotide sequence ID" value="NZ_JAAKZZ010000187.1"/>
</dbReference>
<dbReference type="InterPro" id="IPR013525">
    <property type="entry name" value="ABC2_TM"/>
</dbReference>
<dbReference type="EMBL" id="JAAKZZ010000187">
    <property type="protein sequence ID" value="NGO70345.1"/>
    <property type="molecule type" value="Genomic_DNA"/>
</dbReference>
<evidence type="ECO:0000256" key="6">
    <source>
        <dbReference type="RuleBase" id="RU361157"/>
    </source>
</evidence>
<comment type="caution">
    <text evidence="8">The sequence shown here is derived from an EMBL/GenBank/DDBJ whole genome shotgun (WGS) entry which is preliminary data.</text>
</comment>
<name>A0A6G4WYN1_9ACTN</name>
<evidence type="ECO:0000256" key="2">
    <source>
        <dbReference type="ARBA" id="ARBA00022692"/>
    </source>
</evidence>
<feature type="transmembrane region" description="Helical" evidence="6">
    <location>
        <begin position="72"/>
        <end position="98"/>
    </location>
</feature>
<feature type="transmembrane region" description="Helical" evidence="6">
    <location>
        <begin position="188"/>
        <end position="206"/>
    </location>
</feature>
<keyword evidence="6" id="KW-0813">Transport</keyword>
<dbReference type="PANTHER" id="PTHR43229:SF2">
    <property type="entry name" value="NODULATION PROTEIN J"/>
    <property type="match status" value="1"/>
</dbReference>